<sequence length="1379" mass="147768">MERGRVRGRATKKRGSLPSHSHSVDSQSSATPSSLHSPSDLIHPDSPNPSTPLPSAAVASGLPFAQRAPNTAPVRGGKSRPSHPTHNGQRTTSPTSDSSFRTTPRTEKPARSATFTTSLPFDSPSGAGNAMAGVGHPTRKRARTFEMSLDGTPDDEGHSKGGHSLRKRAKIDYAQEQIDDDLLATAAKSAVGARSAGTPSARGRKKKRSHDVPDDGSEHFSPLTGTQRRRRADKSPAATRGGLSRRRTQSKISTHIDTFHVDQPSDEVQDTILVGLPMNGLVEGSEESLSDQSFSESESRPSTSDGSDGAQAQPEPEPTTPQPQVLPLVEQAVSLASEGEVPIDKDLLDESTVETTHLSPTKVSLPLRSTEPGHPDDSHKAEPNQPEATHSDAAKIPPTQDLESAQESGTNTNPPKTEPVAELALSVQTPTPDTKSAPEQQNSIIPPTSEVLAQTQSARKEDNLENDKKLSSLSRVADTTSPAPSKPPTTVLPGSQDSADATTTPPAPLGQTTRSTQLVRLRELERVYRIPTPFGSELGLTPYEKEDVLHPGPFTEWVHPDKMMKSDVLTPALTPSPVDAASTDLLWDGRRPLNLGQLGKLYHQEWKRLGSKPQLSMREFFNECVKKYNSYMKQTALDSPADGGSTGSAQTEQQATRPGARPDPVTAPSPPPMDEDEPAGEPDGDGEDEPDAEEVYGRPKTVTTGEPIETTRNPSKQWSFPKVRDPQEITDILENHQSMDDTALYKVCAAATEALAVIEKEWHELRKITDDEETAKRRLANDKAVVNWERRQKSDEPSPWRRHFDEPIKGPPTFEVRGARAVKPYVDDPILEHQKEQDKIMANAYGFKYNPHPLLVGRQNPEEQRWETADNRLRERKKTEKGAELTEQNVVDGKRIRKPRYLSDQSKEPSRSGTPVGTVSTGTGRRGGRRKGFGGLNGDDGDAPENAEASTSAPEPVVRRRRGGFRGGFRGGRQPNATEEAPSNSQAGNQSDDDSEHEQQPAAQPPAPAQAENDKRQSNAKGQQAEIAGSSFYSNRSVDSHQESRPSTASSAATVNTEETTESLYSLREKRKRNFALENDPSLEPRPGKRATRGVVLPKFEGLEPKKRNPRKPATTSEPTSLVPPPAAPIQPAVAPAPVAPPIIAPQPGGILQAPTLVYGHPPPALAPAPAPFMHTFNAALSFPQGGNPPPPAAPPAVKKPITKIKLTNHGASSQASSRASTPANIAPNPKGTGKGSRGGKQDPGQGRAAVSAASLDDKPYAEMSKSEKMSWSMRRRWASGEMQGAVEKRRNTLASKKAEKAAGGLMNGSGASTPTLDPNSAGGTPVPVPPPPMAVSGLAMPGQTQTIPLQPHGLVPPQGMAGYGYAPLAEGPAPGPAQ</sequence>
<feature type="compositionally biased region" description="Polar residues" evidence="1">
    <location>
        <begin position="1045"/>
        <end position="1064"/>
    </location>
</feature>
<feature type="compositionally biased region" description="Polar residues" evidence="1">
    <location>
        <begin position="647"/>
        <end position="656"/>
    </location>
</feature>
<keyword evidence="3" id="KW-1185">Reference proteome</keyword>
<feature type="compositionally biased region" description="Acidic residues" evidence="1">
    <location>
        <begin position="673"/>
        <end position="694"/>
    </location>
</feature>
<feature type="compositionally biased region" description="Polar residues" evidence="1">
    <location>
        <begin position="426"/>
        <end position="457"/>
    </location>
</feature>
<feature type="compositionally biased region" description="Basic residues" evidence="1">
    <location>
        <begin position="160"/>
        <end position="169"/>
    </location>
</feature>
<feature type="region of interest" description="Disordered" evidence="1">
    <location>
        <begin position="282"/>
        <end position="518"/>
    </location>
</feature>
<feature type="compositionally biased region" description="Basic residues" evidence="1">
    <location>
        <begin position="1"/>
        <end position="15"/>
    </location>
</feature>
<feature type="compositionally biased region" description="Low complexity" evidence="1">
    <location>
        <begin position="911"/>
        <end position="923"/>
    </location>
</feature>
<dbReference type="EMBL" id="MU839839">
    <property type="protein sequence ID" value="KAK1752749.1"/>
    <property type="molecule type" value="Genomic_DNA"/>
</dbReference>
<evidence type="ECO:0000256" key="1">
    <source>
        <dbReference type="SAM" id="MobiDB-lite"/>
    </source>
</evidence>
<evidence type="ECO:0000313" key="3">
    <source>
        <dbReference type="Proteomes" id="UP001239445"/>
    </source>
</evidence>
<feature type="region of interest" description="Disordered" evidence="1">
    <location>
        <begin position="788"/>
        <end position="813"/>
    </location>
</feature>
<feature type="compositionally biased region" description="Basic and acidic residues" evidence="1">
    <location>
        <begin position="371"/>
        <end position="382"/>
    </location>
</feature>
<gene>
    <name evidence="2" type="ORF">QBC47DRAFT_389200</name>
</gene>
<feature type="compositionally biased region" description="Polar residues" evidence="1">
    <location>
        <begin position="84"/>
        <end position="103"/>
    </location>
</feature>
<feature type="compositionally biased region" description="Basic and acidic residues" evidence="1">
    <location>
        <begin position="1287"/>
        <end position="1301"/>
    </location>
</feature>
<feature type="region of interest" description="Disordered" evidence="1">
    <location>
        <begin position="855"/>
        <end position="1129"/>
    </location>
</feature>
<feature type="compositionally biased region" description="Basic and acidic residues" evidence="1">
    <location>
        <begin position="458"/>
        <end position="470"/>
    </location>
</feature>
<reference evidence="2" key="1">
    <citation type="submission" date="2023-06" db="EMBL/GenBank/DDBJ databases">
        <title>Genome-scale phylogeny and comparative genomics of the fungal order Sordariales.</title>
        <authorList>
            <consortium name="Lawrence Berkeley National Laboratory"/>
            <person name="Hensen N."/>
            <person name="Bonometti L."/>
            <person name="Westerberg I."/>
            <person name="Brannstrom I.O."/>
            <person name="Guillou S."/>
            <person name="Cros-Aarteil S."/>
            <person name="Calhoun S."/>
            <person name="Haridas S."/>
            <person name="Kuo A."/>
            <person name="Mondo S."/>
            <person name="Pangilinan J."/>
            <person name="Riley R."/>
            <person name="Labutti K."/>
            <person name="Andreopoulos B."/>
            <person name="Lipzen A."/>
            <person name="Chen C."/>
            <person name="Yanf M."/>
            <person name="Daum C."/>
            <person name="Ng V."/>
            <person name="Clum A."/>
            <person name="Steindorff A."/>
            <person name="Ohm R."/>
            <person name="Martin F."/>
            <person name="Silar P."/>
            <person name="Natvig D."/>
            <person name="Lalanne C."/>
            <person name="Gautier V."/>
            <person name="Ament-Velasquez S.L."/>
            <person name="Kruys A."/>
            <person name="Hutchinson M.I."/>
            <person name="Powell A.J."/>
            <person name="Barry K."/>
            <person name="Miller A.N."/>
            <person name="Grigoriev I.V."/>
            <person name="Debuchy R."/>
            <person name="Gladieux P."/>
            <person name="Thoren M.H."/>
            <person name="Johannesson H."/>
        </authorList>
    </citation>
    <scope>NUCLEOTIDE SEQUENCE</scope>
    <source>
        <strain evidence="2">PSN4</strain>
    </source>
</reference>
<feature type="compositionally biased region" description="Low complexity" evidence="1">
    <location>
        <begin position="290"/>
        <end position="314"/>
    </location>
</feature>
<evidence type="ECO:0000313" key="2">
    <source>
        <dbReference type="EMBL" id="KAK1752749.1"/>
    </source>
</evidence>
<feature type="compositionally biased region" description="Basic and acidic residues" evidence="1">
    <location>
        <begin position="860"/>
        <end position="884"/>
    </location>
</feature>
<feature type="compositionally biased region" description="Polar residues" evidence="1">
    <location>
        <begin position="353"/>
        <end position="362"/>
    </location>
</feature>
<comment type="caution">
    <text evidence="2">The sequence shown here is derived from an EMBL/GenBank/DDBJ whole genome shotgun (WGS) entry which is preliminary data.</text>
</comment>
<feature type="compositionally biased region" description="Polar residues" evidence="1">
    <location>
        <begin position="1310"/>
        <end position="1323"/>
    </location>
</feature>
<dbReference type="Proteomes" id="UP001239445">
    <property type="component" value="Unassembled WGS sequence"/>
</dbReference>
<feature type="compositionally biased region" description="Low complexity" evidence="1">
    <location>
        <begin position="16"/>
        <end position="39"/>
    </location>
</feature>
<feature type="region of interest" description="Disordered" evidence="1">
    <location>
        <begin position="1"/>
        <end position="171"/>
    </location>
</feature>
<feature type="compositionally biased region" description="Basic and acidic residues" evidence="1">
    <location>
        <begin position="788"/>
        <end position="808"/>
    </location>
</feature>
<feature type="compositionally biased region" description="Polar residues" evidence="1">
    <location>
        <begin position="492"/>
        <end position="517"/>
    </location>
</feature>
<feature type="compositionally biased region" description="Basic and acidic residues" evidence="1">
    <location>
        <begin position="1256"/>
        <end position="1269"/>
    </location>
</feature>
<protein>
    <submittedName>
        <fullName evidence="2">Uncharacterized protein</fullName>
    </submittedName>
</protein>
<proteinExistence type="predicted"/>
<organism evidence="2 3">
    <name type="scientific">Echria macrotheca</name>
    <dbReference type="NCBI Taxonomy" id="438768"/>
    <lineage>
        <taxon>Eukaryota</taxon>
        <taxon>Fungi</taxon>
        <taxon>Dikarya</taxon>
        <taxon>Ascomycota</taxon>
        <taxon>Pezizomycotina</taxon>
        <taxon>Sordariomycetes</taxon>
        <taxon>Sordariomycetidae</taxon>
        <taxon>Sordariales</taxon>
        <taxon>Schizotheciaceae</taxon>
        <taxon>Echria</taxon>
    </lineage>
</organism>
<feature type="region of interest" description="Disordered" evidence="1">
    <location>
        <begin position="188"/>
        <end position="263"/>
    </location>
</feature>
<feature type="region of interest" description="Disordered" evidence="1">
    <location>
        <begin position="636"/>
        <end position="723"/>
    </location>
</feature>
<feature type="compositionally biased region" description="Polar residues" evidence="1">
    <location>
        <begin position="401"/>
        <end position="415"/>
    </location>
</feature>
<feature type="compositionally biased region" description="Polar residues" evidence="1">
    <location>
        <begin position="975"/>
        <end position="990"/>
    </location>
</feature>
<name>A0AAJ0B8K3_9PEZI</name>
<feature type="region of interest" description="Disordered" evidence="1">
    <location>
        <begin position="1182"/>
        <end position="1356"/>
    </location>
</feature>
<feature type="compositionally biased region" description="Polar residues" evidence="1">
    <location>
        <begin position="1210"/>
        <end position="1224"/>
    </location>
</feature>
<accession>A0AAJ0B8K3</accession>